<evidence type="ECO:0000256" key="9">
    <source>
        <dbReference type="SAM" id="Phobius"/>
    </source>
</evidence>
<evidence type="ECO:0000256" key="2">
    <source>
        <dbReference type="ARBA" id="ARBA00010532"/>
    </source>
</evidence>
<dbReference type="GO" id="GO:0005886">
    <property type="term" value="C:plasma membrane"/>
    <property type="evidence" value="ECO:0007669"/>
    <property type="project" value="UniProtKB-SubCell"/>
</dbReference>
<keyword evidence="4 9" id="KW-0812">Transmembrane</keyword>
<proteinExistence type="inferred from homology"/>
<protein>
    <submittedName>
        <fullName evidence="10">Protein peste</fullName>
    </submittedName>
</protein>
<organism evidence="10 11">
    <name type="scientific">Frankliniella fusca</name>
    <dbReference type="NCBI Taxonomy" id="407009"/>
    <lineage>
        <taxon>Eukaryota</taxon>
        <taxon>Metazoa</taxon>
        <taxon>Ecdysozoa</taxon>
        <taxon>Arthropoda</taxon>
        <taxon>Hexapoda</taxon>
        <taxon>Insecta</taxon>
        <taxon>Pterygota</taxon>
        <taxon>Neoptera</taxon>
        <taxon>Paraneoptera</taxon>
        <taxon>Thysanoptera</taxon>
        <taxon>Terebrantia</taxon>
        <taxon>Thripoidea</taxon>
        <taxon>Thripidae</taxon>
        <taxon>Frankliniella</taxon>
    </lineage>
</organism>
<keyword evidence="5 9" id="KW-1133">Transmembrane helix</keyword>
<dbReference type="InterPro" id="IPR002159">
    <property type="entry name" value="CD36_fam"/>
</dbReference>
<comment type="caution">
    <text evidence="10">The sequence shown here is derived from an EMBL/GenBank/DDBJ whole genome shotgun (WGS) entry which is preliminary data.</text>
</comment>
<dbReference type="AlphaFoldDB" id="A0AAE1LLU9"/>
<evidence type="ECO:0000256" key="1">
    <source>
        <dbReference type="ARBA" id="ARBA00004236"/>
    </source>
</evidence>
<feature type="compositionally biased region" description="Pro residues" evidence="8">
    <location>
        <begin position="649"/>
        <end position="658"/>
    </location>
</feature>
<keyword evidence="6 9" id="KW-0472">Membrane</keyword>
<reference evidence="10" key="1">
    <citation type="submission" date="2021-07" db="EMBL/GenBank/DDBJ databases">
        <authorList>
            <person name="Catto M.A."/>
            <person name="Jacobson A."/>
            <person name="Kennedy G."/>
            <person name="Labadie P."/>
            <person name="Hunt B.G."/>
            <person name="Srinivasan R."/>
        </authorList>
    </citation>
    <scope>NUCLEOTIDE SEQUENCE</scope>
    <source>
        <strain evidence="10">PL_HMW_Pooled</strain>
        <tissue evidence="10">Head</tissue>
    </source>
</reference>
<dbReference type="GO" id="GO:0005737">
    <property type="term" value="C:cytoplasm"/>
    <property type="evidence" value="ECO:0007669"/>
    <property type="project" value="TreeGrafter"/>
</dbReference>
<evidence type="ECO:0000313" key="10">
    <source>
        <dbReference type="EMBL" id="KAK3923344.1"/>
    </source>
</evidence>
<evidence type="ECO:0000256" key="6">
    <source>
        <dbReference type="ARBA" id="ARBA00023136"/>
    </source>
</evidence>
<dbReference type="Proteomes" id="UP001219518">
    <property type="component" value="Unassembled WGS sequence"/>
</dbReference>
<feature type="transmembrane region" description="Helical" evidence="9">
    <location>
        <begin position="511"/>
        <end position="540"/>
    </location>
</feature>
<dbReference type="EMBL" id="JAHWGI010001142">
    <property type="protein sequence ID" value="KAK3923344.1"/>
    <property type="molecule type" value="Genomic_DNA"/>
</dbReference>
<feature type="region of interest" description="Disordered" evidence="8">
    <location>
        <begin position="1"/>
        <end position="23"/>
    </location>
</feature>
<dbReference type="PANTHER" id="PTHR11923">
    <property type="entry name" value="SCAVENGER RECEPTOR CLASS B TYPE-1 SR-B1"/>
    <property type="match status" value="1"/>
</dbReference>
<accession>A0AAE1LLU9</accession>
<dbReference type="GO" id="GO:0005044">
    <property type="term" value="F:scavenger receptor activity"/>
    <property type="evidence" value="ECO:0007669"/>
    <property type="project" value="TreeGrafter"/>
</dbReference>
<evidence type="ECO:0000256" key="7">
    <source>
        <dbReference type="ARBA" id="ARBA00023180"/>
    </source>
</evidence>
<keyword evidence="11" id="KW-1185">Reference proteome</keyword>
<evidence type="ECO:0000256" key="3">
    <source>
        <dbReference type="ARBA" id="ARBA00022475"/>
    </source>
</evidence>
<evidence type="ECO:0000256" key="5">
    <source>
        <dbReference type="ARBA" id="ARBA00022989"/>
    </source>
</evidence>
<comment type="similarity">
    <text evidence="2">Belongs to the CD36 family.</text>
</comment>
<name>A0AAE1LLU9_9NEOP</name>
<feature type="compositionally biased region" description="Low complexity" evidence="8">
    <location>
        <begin position="584"/>
        <end position="606"/>
    </location>
</feature>
<sequence length="687" mass="74019">MVEVPGHRGQRGRRDRGAAAAAAKVKSRSPADETLWRCGWRCFSCTTALLACCCRCSTCAGTASARQKHEHGASSASRSERALLWVGGVSALLGACLALFWPQLLTLVVHSELKLTPRSTSFHVWKSTPVPLTIDFYFWNWTNPHEIEDPTALPHFEQMGPYRFRETKEKVNITWNANNGTISFRQLRRWYFDAENSNGTLSDNVTTINVVALTAAHVVRDWYYLVRRSVALALRSTNQKISIRRKVGQFLFDGYPDPLITIASTVPGLAGVAIPNFDKFGWFYTRNGSTEYDGLFNMDTGADDIAHLGELLRWNYNNVTPYYDGECGALRGSAGELWPPGRGPEDRVSLFAPDLCRSVSLDYAGPMREAGVDGLRFEGGPLMLDNGALDAANECFCDGECVAGGVANVSACRYGAPAFVSFPHFHLADPAYRAAVRGMRPRADRHSFFIALEPTYGIPLDVAARFQINLMVRRDADIYMLAKVPERLMFPVIWFEQRAAITPALATPLRLLLLLPTLLLGAAGALAAAGVGCLAAALLLRAQRRRRRADTLALVAAVVARARGASHASSVQQPSKPPLCGSRGLLASGPTGSAAAATAGPAGDADQPLLTKQPGGTSSPVRKAALAAPDPEDPEGDPATPEPAYLAESPPPSTPPPLTQGNVDPEEAEVGRKESAEDIGEGGLRAG</sequence>
<dbReference type="PANTHER" id="PTHR11923:SF93">
    <property type="entry name" value="GH07959P-RELATED"/>
    <property type="match status" value="1"/>
</dbReference>
<reference evidence="10" key="2">
    <citation type="journal article" date="2023" name="BMC Genomics">
        <title>Pest status, molecular evolution, and epigenetic factors derived from the genome assembly of Frankliniella fusca, a thysanopteran phytovirus vector.</title>
        <authorList>
            <person name="Catto M.A."/>
            <person name="Labadie P.E."/>
            <person name="Jacobson A.L."/>
            <person name="Kennedy G.G."/>
            <person name="Srinivasan R."/>
            <person name="Hunt B.G."/>
        </authorList>
    </citation>
    <scope>NUCLEOTIDE SEQUENCE</scope>
    <source>
        <strain evidence="10">PL_HMW_Pooled</strain>
    </source>
</reference>
<keyword evidence="3" id="KW-1003">Cell membrane</keyword>
<evidence type="ECO:0000256" key="8">
    <source>
        <dbReference type="SAM" id="MobiDB-lite"/>
    </source>
</evidence>
<comment type="subcellular location">
    <subcellularLocation>
        <location evidence="1">Cell membrane</location>
    </subcellularLocation>
</comment>
<evidence type="ECO:0000256" key="4">
    <source>
        <dbReference type="ARBA" id="ARBA00022692"/>
    </source>
</evidence>
<evidence type="ECO:0000313" key="11">
    <source>
        <dbReference type="Proteomes" id="UP001219518"/>
    </source>
</evidence>
<dbReference type="Pfam" id="PF01130">
    <property type="entry name" value="CD36"/>
    <property type="match status" value="1"/>
</dbReference>
<feature type="transmembrane region" description="Helical" evidence="9">
    <location>
        <begin position="82"/>
        <end position="101"/>
    </location>
</feature>
<gene>
    <name evidence="10" type="ORF">KUF71_000426</name>
</gene>
<keyword evidence="7" id="KW-0325">Glycoprotein</keyword>
<dbReference type="PRINTS" id="PR01609">
    <property type="entry name" value="CD36FAMILY"/>
</dbReference>
<feature type="region of interest" description="Disordered" evidence="8">
    <location>
        <begin position="566"/>
        <end position="687"/>
    </location>
</feature>